<dbReference type="EMBL" id="JACIBY010000009">
    <property type="protein sequence ID" value="MBB3840014.1"/>
    <property type="molecule type" value="Genomic_DNA"/>
</dbReference>
<dbReference type="Proteomes" id="UP000541352">
    <property type="component" value="Unassembled WGS sequence"/>
</dbReference>
<name>A0A7W6ERS4_9BACT</name>
<gene>
    <name evidence="1" type="ORF">FHS57_004027</name>
</gene>
<sequence>MTVRFVFIERNVAKIAIYFDNEPRKKASEAFLKNFNQILV</sequence>
<accession>A0A7W6ERS4</accession>
<reference evidence="1 2" key="1">
    <citation type="submission" date="2020-08" db="EMBL/GenBank/DDBJ databases">
        <title>Genomic Encyclopedia of Type Strains, Phase IV (KMG-IV): sequencing the most valuable type-strain genomes for metagenomic binning, comparative biology and taxonomic classification.</title>
        <authorList>
            <person name="Goeker M."/>
        </authorList>
    </citation>
    <scope>NUCLEOTIDE SEQUENCE [LARGE SCALE GENOMIC DNA]</scope>
    <source>
        <strain evidence="1 2">DSM 17976</strain>
    </source>
</reference>
<protein>
    <submittedName>
        <fullName evidence="1">Uncharacterized protein</fullName>
    </submittedName>
</protein>
<organism evidence="1 2">
    <name type="scientific">Runella defluvii</name>
    <dbReference type="NCBI Taxonomy" id="370973"/>
    <lineage>
        <taxon>Bacteria</taxon>
        <taxon>Pseudomonadati</taxon>
        <taxon>Bacteroidota</taxon>
        <taxon>Cytophagia</taxon>
        <taxon>Cytophagales</taxon>
        <taxon>Spirosomataceae</taxon>
        <taxon>Runella</taxon>
    </lineage>
</organism>
<evidence type="ECO:0000313" key="1">
    <source>
        <dbReference type="EMBL" id="MBB3840014.1"/>
    </source>
</evidence>
<proteinExistence type="predicted"/>
<dbReference type="AlphaFoldDB" id="A0A7W6ERS4"/>
<comment type="caution">
    <text evidence="1">The sequence shown here is derived from an EMBL/GenBank/DDBJ whole genome shotgun (WGS) entry which is preliminary data.</text>
</comment>
<keyword evidence="2" id="KW-1185">Reference proteome</keyword>
<evidence type="ECO:0000313" key="2">
    <source>
        <dbReference type="Proteomes" id="UP000541352"/>
    </source>
</evidence>